<feature type="domain" description="Calx-beta" evidence="5">
    <location>
        <begin position="282"/>
        <end position="391"/>
    </location>
</feature>
<dbReference type="SUPFAM" id="SSF141072">
    <property type="entry name" value="CalX-like"/>
    <property type="match status" value="3"/>
</dbReference>
<evidence type="ECO:0000256" key="3">
    <source>
        <dbReference type="ARBA" id="ARBA00022837"/>
    </source>
</evidence>
<feature type="domain" description="Calx-beta" evidence="5">
    <location>
        <begin position="421"/>
        <end position="474"/>
    </location>
</feature>
<comment type="caution">
    <text evidence="6">The sequence shown here is derived from an EMBL/GenBank/DDBJ whole genome shotgun (WGS) entry which is preliminary data.</text>
</comment>
<reference evidence="6 7" key="1">
    <citation type="journal article" date="2018" name="Front. Microbiol.">
        <title>Phylogeny of Vibrio vulnificus from the Analysis of the Core-Genome: Implications for Intra-Species Taxonomy.</title>
        <authorList>
            <person name="Roig F.J."/>
            <person name="Gonzalez-Candelas F."/>
            <person name="Sanjuan E."/>
            <person name="Fouz B."/>
            <person name="Feil E.J."/>
            <person name="Llorens C."/>
            <person name="Baker-Austin C."/>
            <person name="Oliver J.D."/>
            <person name="Danin-Poleg Y."/>
            <person name="Gibas C.J."/>
            <person name="Kashi Y."/>
            <person name="Gulig P.A."/>
            <person name="Morrison S.S."/>
            <person name="Amaro C."/>
        </authorList>
    </citation>
    <scope>NUCLEOTIDE SEQUENCE [LARGE SCALE GENOMIC DNA]</scope>
    <source>
        <strain evidence="6 7">CECT4608</strain>
    </source>
</reference>
<dbReference type="GO" id="GO:0016020">
    <property type="term" value="C:membrane"/>
    <property type="evidence" value="ECO:0007669"/>
    <property type="project" value="InterPro"/>
</dbReference>
<dbReference type="AlphaFoldDB" id="A0A2S3R8A3"/>
<evidence type="ECO:0000259" key="5">
    <source>
        <dbReference type="Pfam" id="PF03160"/>
    </source>
</evidence>
<feature type="domain" description="Calx-beta" evidence="5">
    <location>
        <begin position="174"/>
        <end position="263"/>
    </location>
</feature>
<evidence type="ECO:0000313" key="7">
    <source>
        <dbReference type="Proteomes" id="UP000237466"/>
    </source>
</evidence>
<dbReference type="InterPro" id="IPR038081">
    <property type="entry name" value="CalX-like_sf"/>
</dbReference>
<keyword evidence="2" id="KW-0677">Repeat</keyword>
<feature type="domain" description="Calx-beta" evidence="5">
    <location>
        <begin position="490"/>
        <end position="532"/>
    </location>
</feature>
<feature type="compositionally biased region" description="Polar residues" evidence="4">
    <location>
        <begin position="386"/>
        <end position="399"/>
    </location>
</feature>
<gene>
    <name evidence="6" type="ORF">CRN52_02525</name>
</gene>
<evidence type="ECO:0000313" key="6">
    <source>
        <dbReference type="EMBL" id="POB49938.1"/>
    </source>
</evidence>
<organism evidence="6 7">
    <name type="scientific">Vibrio vulnificus</name>
    <dbReference type="NCBI Taxonomy" id="672"/>
    <lineage>
        <taxon>Bacteria</taxon>
        <taxon>Pseudomonadati</taxon>
        <taxon>Pseudomonadota</taxon>
        <taxon>Gammaproteobacteria</taxon>
        <taxon>Vibrionales</taxon>
        <taxon>Vibrionaceae</taxon>
        <taxon>Vibrio</taxon>
    </lineage>
</organism>
<evidence type="ECO:0000256" key="2">
    <source>
        <dbReference type="ARBA" id="ARBA00022737"/>
    </source>
</evidence>
<feature type="region of interest" description="Disordered" evidence="4">
    <location>
        <begin position="257"/>
        <end position="285"/>
    </location>
</feature>
<dbReference type="InterPro" id="IPR003644">
    <property type="entry name" value="Calx_beta"/>
</dbReference>
<proteinExistence type="predicted"/>
<accession>A0A2S3R8A3</accession>
<dbReference type="RefSeq" id="WP_275541558.1">
    <property type="nucleotide sequence ID" value="NZ_PDGH01000026.1"/>
</dbReference>
<keyword evidence="1" id="KW-0732">Signal</keyword>
<dbReference type="Pfam" id="PF03160">
    <property type="entry name" value="Calx-beta"/>
    <property type="match status" value="4"/>
</dbReference>
<keyword evidence="3" id="KW-0106">Calcium</keyword>
<dbReference type="Proteomes" id="UP000237466">
    <property type="component" value="Unassembled WGS sequence"/>
</dbReference>
<protein>
    <recommendedName>
        <fullName evidence="5">Calx-beta domain-containing protein</fullName>
    </recommendedName>
</protein>
<feature type="compositionally biased region" description="Low complexity" evidence="4">
    <location>
        <begin position="257"/>
        <end position="271"/>
    </location>
</feature>
<dbReference type="Gene3D" id="2.60.40.2030">
    <property type="match status" value="3"/>
</dbReference>
<feature type="non-terminal residue" evidence="6">
    <location>
        <position position="554"/>
    </location>
</feature>
<feature type="region of interest" description="Disordered" evidence="4">
    <location>
        <begin position="385"/>
        <end position="420"/>
    </location>
</feature>
<dbReference type="EMBL" id="PDGH01000026">
    <property type="protein sequence ID" value="POB49938.1"/>
    <property type="molecule type" value="Genomic_DNA"/>
</dbReference>
<evidence type="ECO:0000256" key="1">
    <source>
        <dbReference type="ARBA" id="ARBA00022729"/>
    </source>
</evidence>
<dbReference type="GO" id="GO:0007154">
    <property type="term" value="P:cell communication"/>
    <property type="evidence" value="ECO:0007669"/>
    <property type="project" value="InterPro"/>
</dbReference>
<name>A0A2S3R8A3_VIBVL</name>
<evidence type="ECO:0000256" key="4">
    <source>
        <dbReference type="SAM" id="MobiDB-lite"/>
    </source>
</evidence>
<sequence>MDFTAFLAGASLTAGRIVVLDLNGNIKILAPGQAIAPGELVIETLEETDVPQFRIATDAGETNITDDIQQIFAALEEGQDPTQLGDDFATAAGETGGSSLVAGGTISRTGAESLASTEFSTQGLQALGLSETQSLVLTNQFLGLNEPDIIIDPVPASFDVSITEAVSVDEGSAAEFTVTLSSAADTDVTVNVGITLGTAEDADVGEMTVTLADGTVVNANEDGSYTIPAGQTELKVSVETNPDDIYEGDEIFSVSVEGPNNTATGTATITDGGNGGGENPDDDRPSVSITEAVSVNEGSAAEFTVSLSAAADTDVTVNVSITLGTAEDFDIGEMTVTLADGTVVNANEDGSYTIPAGQTELKVNVTTNPDDIHEGDETFSVIVDGPNNTATGTATITDSGNGGGENPDDDRPSVESISSPTVLEGDNATFNVSLSNTSTTVTTVTLTLAGDSATAGTDFADTEVTVTYKDGTTQAVAVNGDGTFAITVPAGDTHFGVSVQTNDDGVYEGDETFTLSGKTDTQSTTMTGTGTIIDNDAAPTIEHIGKADPTAANP</sequence>